<gene>
    <name evidence="2" type="ORF">MEDL_66894</name>
</gene>
<dbReference type="Proteomes" id="UP000683360">
    <property type="component" value="Unassembled WGS sequence"/>
</dbReference>
<keyword evidence="3" id="KW-1185">Reference proteome</keyword>
<sequence length="230" mass="26758">MSPIRKMYAAVIILMLSNVIVCRPIDISKVKDRPIINWDVLSFSIIGKLQLKYVLCILATYFIVTLLKEQFTNSKLLKEMKVLHNINKHGQWQIDGCNDEMNALLWRLQKNRTTRTQDILKHVQKIYIKQDEKLDAENKLEHEIISWKTTINENTSKLRILNKALLNHQDNTVVGKIQRTGLYSAEQINKTTECLHRQINLARNILEKSSRLMDLKGLPMNCKNGNSHEL</sequence>
<keyword evidence="1" id="KW-0732">Signal</keyword>
<name>A0A8S3VCI3_MYTED</name>
<evidence type="ECO:0000313" key="3">
    <source>
        <dbReference type="Proteomes" id="UP000683360"/>
    </source>
</evidence>
<feature type="chain" id="PRO_5035909297" evidence="1">
    <location>
        <begin position="23"/>
        <end position="230"/>
    </location>
</feature>
<dbReference type="OrthoDB" id="6173400at2759"/>
<dbReference type="EMBL" id="CAJPWZ010003272">
    <property type="protein sequence ID" value="CAG2255463.1"/>
    <property type="molecule type" value="Genomic_DNA"/>
</dbReference>
<organism evidence="2 3">
    <name type="scientific">Mytilus edulis</name>
    <name type="common">Blue mussel</name>
    <dbReference type="NCBI Taxonomy" id="6550"/>
    <lineage>
        <taxon>Eukaryota</taxon>
        <taxon>Metazoa</taxon>
        <taxon>Spiralia</taxon>
        <taxon>Lophotrochozoa</taxon>
        <taxon>Mollusca</taxon>
        <taxon>Bivalvia</taxon>
        <taxon>Autobranchia</taxon>
        <taxon>Pteriomorphia</taxon>
        <taxon>Mytilida</taxon>
        <taxon>Mytiloidea</taxon>
        <taxon>Mytilidae</taxon>
        <taxon>Mytilinae</taxon>
        <taxon>Mytilus</taxon>
    </lineage>
</organism>
<dbReference type="AlphaFoldDB" id="A0A8S3VCI3"/>
<reference evidence="2" key="1">
    <citation type="submission" date="2021-03" db="EMBL/GenBank/DDBJ databases">
        <authorList>
            <person name="Bekaert M."/>
        </authorList>
    </citation>
    <scope>NUCLEOTIDE SEQUENCE</scope>
</reference>
<evidence type="ECO:0000256" key="1">
    <source>
        <dbReference type="SAM" id="SignalP"/>
    </source>
</evidence>
<accession>A0A8S3VCI3</accession>
<proteinExistence type="predicted"/>
<evidence type="ECO:0000313" key="2">
    <source>
        <dbReference type="EMBL" id="CAG2255463.1"/>
    </source>
</evidence>
<feature type="signal peptide" evidence="1">
    <location>
        <begin position="1"/>
        <end position="22"/>
    </location>
</feature>
<comment type="caution">
    <text evidence="2">The sequence shown here is derived from an EMBL/GenBank/DDBJ whole genome shotgun (WGS) entry which is preliminary data.</text>
</comment>
<protein>
    <submittedName>
        <fullName evidence="2">Uncharacterized protein</fullName>
    </submittedName>
</protein>